<dbReference type="InterPro" id="IPR002347">
    <property type="entry name" value="SDR_fam"/>
</dbReference>
<keyword evidence="2" id="KW-0560">Oxidoreductase</keyword>
<keyword evidence="3" id="KW-0614">Plasmid</keyword>
<dbReference type="PRINTS" id="PR00080">
    <property type="entry name" value="SDRFAMILY"/>
</dbReference>
<dbReference type="InterPro" id="IPR036291">
    <property type="entry name" value="NAD(P)-bd_dom_sf"/>
</dbReference>
<comment type="similarity">
    <text evidence="1">Belongs to the short-chain dehydrogenases/reductases (SDR) family.</text>
</comment>
<evidence type="ECO:0000256" key="1">
    <source>
        <dbReference type="ARBA" id="ARBA00006484"/>
    </source>
</evidence>
<geneLocation type="plasmid" evidence="3 4">
    <name>unnamed2</name>
</geneLocation>
<sequence length="256" mass="26396">MVTGAGGDIGRAIAAALASTHHIAAVDIDRPAAQRTAAALHAQGGQASIHQCDLTDAGDRARLATEIADIGTVGLLVNNAGAAQALSLHELTAEALHADIALNLEAAINMFKQFEGDLKQAGCVINIASVNGMATFGHPGYSAAKSGLIHFTRMLAVEYGRYGLRANAVAPGTVRTQAWEDRQAKNPQVFEDAARWYPLRRVADPTDVAAAVAFLASPSAGAITGVCLPVDCGLTAGSPPLPATFTQTNDFTGNDT</sequence>
<dbReference type="EMBL" id="CP042263">
    <property type="protein sequence ID" value="QDY71019.1"/>
    <property type="molecule type" value="Genomic_DNA"/>
</dbReference>
<evidence type="ECO:0000313" key="3">
    <source>
        <dbReference type="EMBL" id="QDY71019.1"/>
    </source>
</evidence>
<dbReference type="InterPro" id="IPR020904">
    <property type="entry name" value="Sc_DH/Rdtase_CS"/>
</dbReference>
<gene>
    <name evidence="3" type="ORF">FPZ52_14505</name>
</gene>
<dbReference type="PANTHER" id="PTHR42760:SF133">
    <property type="entry name" value="3-OXOACYL-[ACYL-CARRIER-PROTEIN] REDUCTASE"/>
    <property type="match status" value="1"/>
</dbReference>
<dbReference type="OrthoDB" id="517007at2"/>
<name>A0A5B8IAD4_9RHOB</name>
<evidence type="ECO:0000256" key="2">
    <source>
        <dbReference type="ARBA" id="ARBA00023002"/>
    </source>
</evidence>
<dbReference type="PROSITE" id="PS00061">
    <property type="entry name" value="ADH_SHORT"/>
    <property type="match status" value="1"/>
</dbReference>
<keyword evidence="4" id="KW-1185">Reference proteome</keyword>
<dbReference type="Proteomes" id="UP000318483">
    <property type="component" value="Plasmid unnamed2"/>
</dbReference>
<dbReference type="PRINTS" id="PR00081">
    <property type="entry name" value="GDHRDH"/>
</dbReference>
<dbReference type="GO" id="GO:0016616">
    <property type="term" value="F:oxidoreductase activity, acting on the CH-OH group of donors, NAD or NADP as acceptor"/>
    <property type="evidence" value="ECO:0007669"/>
    <property type="project" value="TreeGrafter"/>
</dbReference>
<dbReference type="SUPFAM" id="SSF51735">
    <property type="entry name" value="NAD(P)-binding Rossmann-fold domains"/>
    <property type="match status" value="1"/>
</dbReference>
<dbReference type="KEGG" id="lit:FPZ52_14505"/>
<dbReference type="Pfam" id="PF13561">
    <property type="entry name" value="adh_short_C2"/>
    <property type="match status" value="1"/>
</dbReference>
<evidence type="ECO:0000313" key="4">
    <source>
        <dbReference type="Proteomes" id="UP000318483"/>
    </source>
</evidence>
<dbReference type="Gene3D" id="3.40.50.720">
    <property type="entry name" value="NAD(P)-binding Rossmann-like Domain"/>
    <property type="match status" value="1"/>
</dbReference>
<dbReference type="CDD" id="cd05233">
    <property type="entry name" value="SDR_c"/>
    <property type="match status" value="1"/>
</dbReference>
<reference evidence="3 4" key="1">
    <citation type="submission" date="2019-07" db="EMBL/GenBank/DDBJ databases">
        <title>Litoreibacter alkalisoli sp. nov., isolated from saline-alkaline soil.</title>
        <authorList>
            <person name="Wang S."/>
            <person name="Xu L."/>
            <person name="Xing Y.-T."/>
            <person name="Sun J.-Q."/>
        </authorList>
    </citation>
    <scope>NUCLEOTIDE SEQUENCE [LARGE SCALE GENOMIC DNA]</scope>
    <source>
        <strain evidence="3 4">LN3S51</strain>
        <plasmid evidence="3 4">unnamed2</plasmid>
    </source>
</reference>
<organism evidence="3 4">
    <name type="scientific">Qingshengfaniella alkalisoli</name>
    <dbReference type="NCBI Taxonomy" id="2599296"/>
    <lineage>
        <taxon>Bacteria</taxon>
        <taxon>Pseudomonadati</taxon>
        <taxon>Pseudomonadota</taxon>
        <taxon>Alphaproteobacteria</taxon>
        <taxon>Rhodobacterales</taxon>
        <taxon>Paracoccaceae</taxon>
        <taxon>Qingshengfaniella</taxon>
    </lineage>
</organism>
<dbReference type="PANTHER" id="PTHR42760">
    <property type="entry name" value="SHORT-CHAIN DEHYDROGENASES/REDUCTASES FAMILY MEMBER"/>
    <property type="match status" value="1"/>
</dbReference>
<protein>
    <submittedName>
        <fullName evidence="3">SDR family oxidoreductase</fullName>
    </submittedName>
</protein>
<dbReference type="AlphaFoldDB" id="A0A5B8IAD4"/>
<accession>A0A5B8IAD4</accession>
<proteinExistence type="inferred from homology"/>